<evidence type="ECO:0000313" key="2">
    <source>
        <dbReference type="EMBL" id="KAK7330791.1"/>
    </source>
</evidence>
<accession>A0AAN9L8P7</accession>
<name>A0AAN9L8P7_CANGL</name>
<gene>
    <name evidence="2" type="ORF">VNO77_24991</name>
</gene>
<keyword evidence="1" id="KW-0732">Signal</keyword>
<feature type="signal peptide" evidence="1">
    <location>
        <begin position="1"/>
        <end position="24"/>
    </location>
</feature>
<keyword evidence="3" id="KW-1185">Reference proteome</keyword>
<feature type="chain" id="PRO_5042999708" evidence="1">
    <location>
        <begin position="25"/>
        <end position="110"/>
    </location>
</feature>
<evidence type="ECO:0000256" key="1">
    <source>
        <dbReference type="SAM" id="SignalP"/>
    </source>
</evidence>
<dbReference type="EMBL" id="JAYMYQ010000005">
    <property type="protein sequence ID" value="KAK7330791.1"/>
    <property type="molecule type" value="Genomic_DNA"/>
</dbReference>
<dbReference type="Proteomes" id="UP001367508">
    <property type="component" value="Unassembled WGS sequence"/>
</dbReference>
<sequence>MAKNEIKTVGVAMMIMIILAVAQANSQIEPNNAADKLLCAGKCAVECAHAQVYITCLGACLIRCRSIGSDVAFDCLHGCDLTKAVDINNDARRLAPYVLDACLQTCWDKN</sequence>
<dbReference type="AlphaFoldDB" id="A0AAN9L8P7"/>
<organism evidence="2 3">
    <name type="scientific">Canavalia gladiata</name>
    <name type="common">Sword bean</name>
    <name type="synonym">Dolichos gladiatus</name>
    <dbReference type="NCBI Taxonomy" id="3824"/>
    <lineage>
        <taxon>Eukaryota</taxon>
        <taxon>Viridiplantae</taxon>
        <taxon>Streptophyta</taxon>
        <taxon>Embryophyta</taxon>
        <taxon>Tracheophyta</taxon>
        <taxon>Spermatophyta</taxon>
        <taxon>Magnoliopsida</taxon>
        <taxon>eudicotyledons</taxon>
        <taxon>Gunneridae</taxon>
        <taxon>Pentapetalae</taxon>
        <taxon>rosids</taxon>
        <taxon>fabids</taxon>
        <taxon>Fabales</taxon>
        <taxon>Fabaceae</taxon>
        <taxon>Papilionoideae</taxon>
        <taxon>50 kb inversion clade</taxon>
        <taxon>NPAAA clade</taxon>
        <taxon>indigoferoid/millettioid clade</taxon>
        <taxon>Phaseoleae</taxon>
        <taxon>Canavalia</taxon>
    </lineage>
</organism>
<proteinExistence type="predicted"/>
<evidence type="ECO:0000313" key="3">
    <source>
        <dbReference type="Proteomes" id="UP001367508"/>
    </source>
</evidence>
<protein>
    <submittedName>
        <fullName evidence="2">Uncharacterized protein</fullName>
    </submittedName>
</protein>
<comment type="caution">
    <text evidence="2">The sequence shown here is derived from an EMBL/GenBank/DDBJ whole genome shotgun (WGS) entry which is preliminary data.</text>
</comment>
<reference evidence="2 3" key="1">
    <citation type="submission" date="2024-01" db="EMBL/GenBank/DDBJ databases">
        <title>The genomes of 5 underutilized Papilionoideae crops provide insights into root nodulation and disease resistanc.</title>
        <authorList>
            <person name="Jiang F."/>
        </authorList>
    </citation>
    <scope>NUCLEOTIDE SEQUENCE [LARGE SCALE GENOMIC DNA]</scope>
    <source>
        <strain evidence="2">LVBAO_FW01</strain>
        <tissue evidence="2">Leaves</tissue>
    </source>
</reference>